<feature type="signal peptide" evidence="13">
    <location>
        <begin position="1"/>
        <end position="19"/>
    </location>
</feature>
<evidence type="ECO:0000313" key="14">
    <source>
        <dbReference type="EMBL" id="OAF64787.1"/>
    </source>
</evidence>
<evidence type="ECO:0000256" key="4">
    <source>
        <dbReference type="ARBA" id="ARBA00022692"/>
    </source>
</evidence>
<keyword evidence="7 12" id="KW-1133">Transmembrane helix</keyword>
<keyword evidence="5 13" id="KW-0732">Signal</keyword>
<sequence length="239" mass="27919">MFLFHLVLVSLACTWNLRAESDENVGQKEAEENMEEFNKDFEDIENQLLKLNTYLLCPLCDKMTEFEGGVSYNFLIGIQNPNDEDVLIKNILGSLLYPDSSFYHVQNLTNLNYTVNIPSNTETTFSYNFKPSEELINHPFQFVIQTDYSDKMGDIQLKNTLYNRTIDIVHPHKSFDFEVIFIQFLIALLLITLFYVIYRLATKYIYKRSPKKAKVAIIETGATKNDIDFEWLPKHNIKL</sequence>
<feature type="transmembrane region" description="Helical" evidence="12">
    <location>
        <begin position="180"/>
        <end position="201"/>
    </location>
</feature>
<evidence type="ECO:0000256" key="3">
    <source>
        <dbReference type="ARBA" id="ARBA00020280"/>
    </source>
</evidence>
<accession>A0A177ARY9</accession>
<evidence type="ECO:0000256" key="11">
    <source>
        <dbReference type="ARBA" id="ARBA00031071"/>
    </source>
</evidence>
<evidence type="ECO:0000256" key="6">
    <source>
        <dbReference type="ARBA" id="ARBA00022824"/>
    </source>
</evidence>
<dbReference type="Proteomes" id="UP000078046">
    <property type="component" value="Unassembled WGS sequence"/>
</dbReference>
<name>A0A177ARY9_9BILA</name>
<evidence type="ECO:0000313" key="15">
    <source>
        <dbReference type="Proteomes" id="UP000078046"/>
    </source>
</evidence>
<comment type="subcellular location">
    <subcellularLocation>
        <location evidence="1">Endoplasmic reticulum membrane</location>
        <topology evidence="1">Single-pass type I membrane protein</topology>
    </subcellularLocation>
</comment>
<evidence type="ECO:0000256" key="12">
    <source>
        <dbReference type="SAM" id="Phobius"/>
    </source>
</evidence>
<gene>
    <name evidence="14" type="ORF">A3Q56_07508</name>
</gene>
<evidence type="ECO:0000256" key="9">
    <source>
        <dbReference type="ARBA" id="ARBA00025620"/>
    </source>
</evidence>
<comment type="function">
    <text evidence="9">TRAP proteins are part of a complex whose function is to bind calcium to the ER membrane and thereby regulate the retention of ER resident proteins. May be involved in the recycling of the translocation apparatus after completion of the translocation process or may function as a membrane-bound chaperone facilitating folding of translocated proteins.</text>
</comment>
<keyword evidence="8 12" id="KW-0472">Membrane</keyword>
<dbReference type="GO" id="GO:0005789">
    <property type="term" value="C:endoplasmic reticulum membrane"/>
    <property type="evidence" value="ECO:0007669"/>
    <property type="project" value="UniProtKB-SubCell"/>
</dbReference>
<dbReference type="EMBL" id="LWCA01001616">
    <property type="protein sequence ID" value="OAF64787.1"/>
    <property type="molecule type" value="Genomic_DNA"/>
</dbReference>
<evidence type="ECO:0000256" key="13">
    <source>
        <dbReference type="SAM" id="SignalP"/>
    </source>
</evidence>
<comment type="similarity">
    <text evidence="2">Belongs to the TRAP-alpha family.</text>
</comment>
<keyword evidence="6" id="KW-0256">Endoplasmic reticulum</keyword>
<evidence type="ECO:0000256" key="10">
    <source>
        <dbReference type="ARBA" id="ARBA00025854"/>
    </source>
</evidence>
<keyword evidence="4 12" id="KW-0812">Transmembrane</keyword>
<reference evidence="14 15" key="1">
    <citation type="submission" date="2016-04" db="EMBL/GenBank/DDBJ databases">
        <title>The genome of Intoshia linei affirms orthonectids as highly simplified spiralians.</title>
        <authorList>
            <person name="Mikhailov K.V."/>
            <person name="Slusarev G.S."/>
            <person name="Nikitin M.A."/>
            <person name="Logacheva M.D."/>
            <person name="Penin A."/>
            <person name="Aleoshin V."/>
            <person name="Panchin Y.V."/>
        </authorList>
    </citation>
    <scope>NUCLEOTIDE SEQUENCE [LARGE SCALE GENOMIC DNA]</scope>
    <source>
        <strain evidence="14">Intl2013</strain>
        <tissue evidence="14">Whole animal</tissue>
    </source>
</reference>
<dbReference type="OrthoDB" id="1926781at2759"/>
<evidence type="ECO:0000256" key="5">
    <source>
        <dbReference type="ARBA" id="ARBA00022729"/>
    </source>
</evidence>
<evidence type="ECO:0000256" key="8">
    <source>
        <dbReference type="ARBA" id="ARBA00023136"/>
    </source>
</evidence>
<dbReference type="PANTHER" id="PTHR12924">
    <property type="entry name" value="TRANSLOCON-ASSOCIATED PROTEIN, ALPHA SUBUNIT"/>
    <property type="match status" value="1"/>
</dbReference>
<dbReference type="InterPro" id="IPR005595">
    <property type="entry name" value="TRAP_alpha"/>
</dbReference>
<dbReference type="PANTHER" id="PTHR12924:SF0">
    <property type="entry name" value="TRANSLOCON-ASSOCIATED PROTEIN SUBUNIT ALPHA"/>
    <property type="match status" value="1"/>
</dbReference>
<dbReference type="AlphaFoldDB" id="A0A177ARY9"/>
<evidence type="ECO:0000256" key="2">
    <source>
        <dbReference type="ARBA" id="ARBA00006776"/>
    </source>
</evidence>
<dbReference type="Pfam" id="PF03896">
    <property type="entry name" value="TRAP_alpha"/>
    <property type="match status" value="1"/>
</dbReference>
<evidence type="ECO:0000256" key="7">
    <source>
        <dbReference type="ARBA" id="ARBA00022989"/>
    </source>
</evidence>
<proteinExistence type="inferred from homology"/>
<comment type="caution">
    <text evidence="14">The sequence shown here is derived from an EMBL/GenBank/DDBJ whole genome shotgun (WGS) entry which is preliminary data.</text>
</comment>
<protein>
    <recommendedName>
        <fullName evidence="3">Translocon-associated protein subunit alpha</fullName>
    </recommendedName>
    <alternativeName>
        <fullName evidence="11">Signal sequence receptor subunit alpha</fullName>
    </alternativeName>
</protein>
<evidence type="ECO:0000256" key="1">
    <source>
        <dbReference type="ARBA" id="ARBA00004115"/>
    </source>
</evidence>
<feature type="chain" id="PRO_5008056683" description="Translocon-associated protein subunit alpha" evidence="13">
    <location>
        <begin position="20"/>
        <end position="239"/>
    </location>
</feature>
<keyword evidence="15" id="KW-1185">Reference proteome</keyword>
<comment type="subunit">
    <text evidence="10">Heterotetramer of TRAP-alpha, TRAP-beta, TRAP-delta and TRAP-gamma. Interacts with palmitoylated calnexin (CALX), the interaction is required for efficient folding of glycosylated proteins.</text>
</comment>
<organism evidence="14 15">
    <name type="scientific">Intoshia linei</name>
    <dbReference type="NCBI Taxonomy" id="1819745"/>
    <lineage>
        <taxon>Eukaryota</taxon>
        <taxon>Metazoa</taxon>
        <taxon>Spiralia</taxon>
        <taxon>Lophotrochozoa</taxon>
        <taxon>Mesozoa</taxon>
        <taxon>Orthonectida</taxon>
        <taxon>Rhopaluridae</taxon>
        <taxon>Intoshia</taxon>
    </lineage>
</organism>